<evidence type="ECO:0000313" key="5">
    <source>
        <dbReference type="Proteomes" id="UP001068021"/>
    </source>
</evidence>
<dbReference type="RefSeq" id="WP_048080098.1">
    <property type="nucleotide sequence ID" value="NZ_JAPVER010000018.1"/>
</dbReference>
<feature type="region of interest" description="Disordered" evidence="1">
    <location>
        <begin position="276"/>
        <end position="298"/>
    </location>
</feature>
<feature type="domain" description="Roadblock/LAMTOR2" evidence="2">
    <location>
        <begin position="9"/>
        <end position="97"/>
    </location>
</feature>
<dbReference type="AlphaFoldDB" id="A0A9E5A539"/>
<evidence type="ECO:0000259" key="2">
    <source>
        <dbReference type="SMART" id="SM00960"/>
    </source>
</evidence>
<gene>
    <name evidence="4" type="ORF">O3H35_07740</name>
    <name evidence="3" type="ORF">O3H54_02625</name>
</gene>
<evidence type="ECO:0000256" key="1">
    <source>
        <dbReference type="SAM" id="MobiDB-lite"/>
    </source>
</evidence>
<dbReference type="Gene3D" id="3.30.450.30">
    <property type="entry name" value="Dynein light chain 2a, cytoplasmic"/>
    <property type="match status" value="1"/>
</dbReference>
<dbReference type="EMBL" id="JAPVES010000030">
    <property type="protein sequence ID" value="MCZ3372522.1"/>
    <property type="molecule type" value="Genomic_DNA"/>
</dbReference>
<dbReference type="Proteomes" id="UP001074446">
    <property type="component" value="Unassembled WGS sequence"/>
</dbReference>
<dbReference type="Proteomes" id="UP001068021">
    <property type="component" value="Unassembled WGS sequence"/>
</dbReference>
<organism evidence="4">
    <name type="scientific">Methanobacterium veterum</name>
    <dbReference type="NCBI Taxonomy" id="408577"/>
    <lineage>
        <taxon>Archaea</taxon>
        <taxon>Methanobacteriati</taxon>
        <taxon>Methanobacteriota</taxon>
        <taxon>Methanomada group</taxon>
        <taxon>Methanobacteria</taxon>
        <taxon>Methanobacteriales</taxon>
        <taxon>Methanobacteriaceae</taxon>
        <taxon>Methanobacterium</taxon>
    </lineage>
</organism>
<dbReference type="SMART" id="SM00960">
    <property type="entry name" value="Robl_LC7"/>
    <property type="match status" value="1"/>
</dbReference>
<reference evidence="4" key="1">
    <citation type="submission" date="2022-12" db="EMBL/GenBank/DDBJ databases">
        <title>Reclassification of two methanogenic archaea species isolated from the Kolyma lowland permafrost.</title>
        <authorList>
            <person name="Trubitsyn V.E."/>
            <person name="Rivkina E.M."/>
            <person name="Shcherbakova V.A."/>
        </authorList>
    </citation>
    <scope>NUCLEOTIDE SEQUENCE</scope>
    <source>
        <strain evidence="3">M2</strain>
        <strain evidence="4">MK4</strain>
    </source>
</reference>
<keyword evidence="5" id="KW-1185">Reference proteome</keyword>
<dbReference type="Pfam" id="PF03259">
    <property type="entry name" value="Robl_LC7"/>
    <property type="match status" value="1"/>
</dbReference>
<protein>
    <submittedName>
        <fullName evidence="4">Roadblock/LC7 domain-containing protein</fullName>
    </submittedName>
</protein>
<dbReference type="EMBL" id="JAPVER010000018">
    <property type="protein sequence ID" value="MCZ3364768.1"/>
    <property type="molecule type" value="Genomic_DNA"/>
</dbReference>
<name>A0A9E5A539_9EURY</name>
<proteinExistence type="predicted"/>
<dbReference type="InterPro" id="IPR004942">
    <property type="entry name" value="Roadblock/LAMTOR2_dom"/>
</dbReference>
<evidence type="ECO:0000313" key="3">
    <source>
        <dbReference type="EMBL" id="MCZ3364768.1"/>
    </source>
</evidence>
<sequence length="458" mass="50930">MDSDIESQLIRTLNNLDKVEGIDGSLIADDNGNVLCHTMSRGTDTSLFGPMAHVIMSSSKRLLNSADSGEIQRVLVESYGGKALFLHLKNTYFIVLMEISANVGLVMVSAKRAAKDIMEITRDIVWEAPVEEEVLIDSQEEITATSTSEVLDVHDNTETETVEIESEASEGLETEELNVETVDKLIETEDLKEAFDEVIGTEKLNEILESEEFKALDIKEAKEKLSKMLEVETEESSPVVAESETISPDTIIPEVEIESKVEEIEVQDEMAISEEELEGVHEEETQEIEEPESSIPVIKPPISFPELPENIEIPAGDKEESNLVLDIYEAVFLAMSIGASKIMGVSPARGLIKRFLPLDECKTLLDGVDVKSNSVVDFDKIRENAENIPLNERSNTLITDFSKIIDIITENYGKVMGYGAFRGIVRNEFKTINNSYGRAMNDLGIKDKIHPELIVLFK</sequence>
<dbReference type="SUPFAM" id="SSF103196">
    <property type="entry name" value="Roadblock/LC7 domain"/>
    <property type="match status" value="1"/>
</dbReference>
<accession>A0A9E5A539</accession>
<comment type="caution">
    <text evidence="4">The sequence shown here is derived from an EMBL/GenBank/DDBJ whole genome shotgun (WGS) entry which is preliminary data.</text>
</comment>
<evidence type="ECO:0000313" key="4">
    <source>
        <dbReference type="EMBL" id="MCZ3372522.1"/>
    </source>
</evidence>